<dbReference type="FunFam" id="1.10.10.60:FF:000012">
    <property type="entry name" value="Metastasis-associated 1 family, member 3"/>
    <property type="match status" value="1"/>
</dbReference>
<dbReference type="InterPro" id="IPR017884">
    <property type="entry name" value="SANT_dom"/>
</dbReference>
<feature type="region of interest" description="Disordered" evidence="7">
    <location>
        <begin position="47"/>
        <end position="164"/>
    </location>
</feature>
<keyword evidence="5" id="KW-0539">Nucleus</keyword>
<feature type="region of interest" description="Disordered" evidence="7">
    <location>
        <begin position="1"/>
        <end position="35"/>
    </location>
</feature>
<dbReference type="EMBL" id="JACMSC010000003">
    <property type="protein sequence ID" value="KAG6526960.1"/>
    <property type="molecule type" value="Genomic_DNA"/>
</dbReference>
<keyword evidence="1" id="KW-0479">Metal-binding</keyword>
<dbReference type="Proteomes" id="UP000734854">
    <property type="component" value="Unassembled WGS sequence"/>
</dbReference>
<keyword evidence="4" id="KW-0238">DNA-binding</keyword>
<comment type="caution">
    <text evidence="10">The sequence shown here is derived from an EMBL/GenBank/DDBJ whole genome shotgun (WGS) entry which is preliminary data.</text>
</comment>
<accession>A0A8J5I375</accession>
<dbReference type="SMART" id="SM00717">
    <property type="entry name" value="SANT"/>
    <property type="match status" value="2"/>
</dbReference>
<feature type="region of interest" description="Disordered" evidence="7">
    <location>
        <begin position="1405"/>
        <end position="1429"/>
    </location>
</feature>
<dbReference type="CDD" id="cd00167">
    <property type="entry name" value="SANT"/>
    <property type="match status" value="1"/>
</dbReference>
<feature type="coiled-coil region" evidence="6">
    <location>
        <begin position="349"/>
        <end position="376"/>
    </location>
</feature>
<dbReference type="InterPro" id="IPR001005">
    <property type="entry name" value="SANT/Myb"/>
</dbReference>
<dbReference type="PANTHER" id="PTHR47340:SF1">
    <property type="entry name" value="DUPLICATED HOMEODOMAIN-LIKE SUPERFAMILY PROTEIN"/>
    <property type="match status" value="1"/>
</dbReference>
<feature type="domain" description="SANT" evidence="8">
    <location>
        <begin position="872"/>
        <end position="915"/>
    </location>
</feature>
<dbReference type="PROSITE" id="PS51293">
    <property type="entry name" value="SANT"/>
    <property type="match status" value="2"/>
</dbReference>
<feature type="domain" description="SANT" evidence="8">
    <location>
        <begin position="692"/>
        <end position="743"/>
    </location>
</feature>
<keyword evidence="2" id="KW-0863">Zinc-finger</keyword>
<evidence type="ECO:0008006" key="12">
    <source>
        <dbReference type="Google" id="ProtNLM"/>
    </source>
</evidence>
<keyword evidence="6" id="KW-0175">Coiled coil</keyword>
<evidence type="ECO:0000256" key="3">
    <source>
        <dbReference type="ARBA" id="ARBA00022833"/>
    </source>
</evidence>
<dbReference type="PROSITE" id="PS51294">
    <property type="entry name" value="HTH_MYB"/>
    <property type="match status" value="1"/>
</dbReference>
<reference evidence="10 11" key="1">
    <citation type="submission" date="2020-08" db="EMBL/GenBank/DDBJ databases">
        <title>Plant Genome Project.</title>
        <authorList>
            <person name="Zhang R.-G."/>
        </authorList>
    </citation>
    <scope>NUCLEOTIDE SEQUENCE [LARGE SCALE GENOMIC DNA]</scope>
    <source>
        <tissue evidence="10">Rhizome</tissue>
    </source>
</reference>
<dbReference type="Pfam" id="PF00249">
    <property type="entry name" value="Myb_DNA-binding"/>
    <property type="match status" value="2"/>
</dbReference>
<evidence type="ECO:0000313" key="11">
    <source>
        <dbReference type="Proteomes" id="UP000734854"/>
    </source>
</evidence>
<dbReference type="OrthoDB" id="10258692at2759"/>
<feature type="compositionally biased region" description="Basic and acidic residues" evidence="7">
    <location>
        <begin position="7"/>
        <end position="16"/>
    </location>
</feature>
<organism evidence="10 11">
    <name type="scientific">Zingiber officinale</name>
    <name type="common">Ginger</name>
    <name type="synonym">Amomum zingiber</name>
    <dbReference type="NCBI Taxonomy" id="94328"/>
    <lineage>
        <taxon>Eukaryota</taxon>
        <taxon>Viridiplantae</taxon>
        <taxon>Streptophyta</taxon>
        <taxon>Embryophyta</taxon>
        <taxon>Tracheophyta</taxon>
        <taxon>Spermatophyta</taxon>
        <taxon>Magnoliopsida</taxon>
        <taxon>Liliopsida</taxon>
        <taxon>Zingiberales</taxon>
        <taxon>Zingiberaceae</taxon>
        <taxon>Zingiber</taxon>
    </lineage>
</organism>
<feature type="compositionally biased region" description="Basic and acidic residues" evidence="7">
    <location>
        <begin position="86"/>
        <end position="97"/>
    </location>
</feature>
<evidence type="ECO:0000256" key="1">
    <source>
        <dbReference type="ARBA" id="ARBA00022723"/>
    </source>
</evidence>
<feature type="domain" description="HTH myb-type" evidence="9">
    <location>
        <begin position="877"/>
        <end position="926"/>
    </location>
</feature>
<protein>
    <recommendedName>
        <fullName evidence="12">Nuclear receptor corepressor 1</fullName>
    </recommendedName>
</protein>
<evidence type="ECO:0000259" key="9">
    <source>
        <dbReference type="PROSITE" id="PS51294"/>
    </source>
</evidence>
<keyword evidence="11" id="KW-1185">Reference proteome</keyword>
<dbReference type="GO" id="GO:0003677">
    <property type="term" value="F:DNA binding"/>
    <property type="evidence" value="ECO:0007669"/>
    <property type="project" value="UniProtKB-KW"/>
</dbReference>
<evidence type="ECO:0000256" key="7">
    <source>
        <dbReference type="SAM" id="MobiDB-lite"/>
    </source>
</evidence>
<dbReference type="GO" id="GO:0008270">
    <property type="term" value="F:zinc ion binding"/>
    <property type="evidence" value="ECO:0007669"/>
    <property type="project" value="UniProtKB-KW"/>
</dbReference>
<evidence type="ECO:0000313" key="10">
    <source>
        <dbReference type="EMBL" id="KAG6526960.1"/>
    </source>
</evidence>
<evidence type="ECO:0000259" key="8">
    <source>
        <dbReference type="PROSITE" id="PS51293"/>
    </source>
</evidence>
<dbReference type="PANTHER" id="PTHR47340">
    <property type="entry name" value="DUPLICATED HOMEODOMAIN-LIKE SUPERFAMILY PROTEIN"/>
    <property type="match status" value="1"/>
</dbReference>
<proteinExistence type="predicted"/>
<feature type="compositionally biased region" description="Low complexity" evidence="7">
    <location>
        <begin position="258"/>
        <end position="272"/>
    </location>
</feature>
<sequence length="1590" mass="175747">MPPEPLPWERKECTFKDHRKHERGDALGGAGGGSSFSVRWRELHQVPRDFSRASPRRPLTGQYQQGGSFHQVYPEDFVGHGSTPSHSDRIWSEDDSFRPSSARYFSDYRSSRENRGSCRRSPYWDVGEFPRQQHHQETHAPPQRPVSAPISSTSQTSSNRNYDKIECMDDDLGTLNSQAWKKWNRPASTTTGRSESEDGGTEVGLPLEKETSVVCLASTESAPKKPRLGWGQGLAKYEKQKVEGSTEPSVGAMSGCLSPSTPSSATCSSSPGTEDKLCSRAGDDDNGDLPESTFPSFYEEIRANLDNLEVNPISSLDSLLVDLFQSEDALGNDSSLMRHSAMNKFSELKSQVSNAYEKIENKIDLLEKELKAITCDTKTDARQGALKSADDYASVLSRSLGGLSNGCKDFKDQQVKCIEESSLNDDELKPSGGLDEHDNVVEETVSPPLEKELPVCGMEKMMTTLSSIEHETQKLCKAESTSFVNSSVRVDAHGMTQMKTDPNLANSIMDSNRNTSKLSWEVFSTKFCKDLPSADDREFVNFTSCRQRELKVKQKLAITKRQQKFRERVLTLKFRALHHLWREDLRLLSIKRLRTKSSKRTELSNRCSQNGSQKLCSSIQLQSALPGNSTLVPTAEIMNFTSKLLLDSQIKICRSNLKMPVMLLNERSRKHCKFVADNGLIEDPLTSEIERGLINPWLHDEKEVFKKMLAKYGKDFTKISSFLDHKTTADCIEFYYKSHKSESFKDVKKSLDLRKQQQSLQTSAYLVASGKNWNSKTSVASLDLLRAASVMALREQYTARLKKYVRSSVNDDGANEHASTREIEFMAADALAGICGTVSSEAISSYGTGSIDPAKNTKDEDDSCSDEVFGELDSADWTDEEKAMFMQALRMYGKDFAGISSYMRTRSREQCKIFFSKARKCLSLDMLRQGCVDEITPRSLTNGGRSDTDDACVVEMDSAICSTQSCSKIDEDVSQPLVGTRYEKIDDPASTNFRVKTDYEVNDHSASTDFQVKTERSNELVDNVPIKPCLEDCQDEVDRQALIVHDVKRAGSGYNLQSYVPPKGSIITASGCESVQLCEDAESADRETKVEGIDTVISLPEPVVLIRKSEQVEECIGVSSQQTASLVTDAGIDGCFSSGGMEKELDSKPPLDTKVGLSNAKFINSNFTADGNDPVWFPKASVQSALPVVSAPMANGCHHLTDSDTRGQIQVDAHPSAAKKLQTTLKQENGQSTSLDSFLSDPADLCSGGSPRILYETTLNLEEYGNNKHKNLIKRDLCPQYMLRNLPFSQVDRDVNILRGYPLQSANQEANGETTIHAGTKLSRLRMEAVTNGASQSNHLFLPDKHWDKGNVSTLHSVPAPFHPVRIEHQSDADLRTCSEKAGAEVEEHKPGDVKLFGKILSVTTSSLQKSPSPSPSRESDRQPWLPKMDGALNSACQLNLETTCGFWDSKRIQTDFSSLPDTASMLLEFKGSPTIVSHNPAKGGSPGCDDIVTGAMSDYLQSDMQTLPSNTKQTENFPGLQKRGLIETIPGFQQQMRVMPLGTNMMGGGMLVGGGAVSDPITALKMHFAARANLYSSDTEPWRGDTGSR</sequence>
<keyword evidence="3" id="KW-0862">Zinc</keyword>
<feature type="compositionally biased region" description="Basic and acidic residues" evidence="7">
    <location>
        <begin position="273"/>
        <end position="283"/>
    </location>
</feature>
<dbReference type="GO" id="GO:0005634">
    <property type="term" value="C:nucleus"/>
    <property type="evidence" value="ECO:0007669"/>
    <property type="project" value="UniProtKB-ARBA"/>
</dbReference>
<evidence type="ECO:0000256" key="4">
    <source>
        <dbReference type="ARBA" id="ARBA00023125"/>
    </source>
</evidence>
<feature type="region of interest" description="Disordered" evidence="7">
    <location>
        <begin position="245"/>
        <end position="290"/>
    </location>
</feature>
<evidence type="ECO:0000256" key="6">
    <source>
        <dbReference type="SAM" id="Coils"/>
    </source>
</evidence>
<dbReference type="InterPro" id="IPR017930">
    <property type="entry name" value="Myb_dom"/>
</dbReference>
<evidence type="ECO:0000256" key="5">
    <source>
        <dbReference type="ARBA" id="ARBA00023242"/>
    </source>
</evidence>
<evidence type="ECO:0000256" key="2">
    <source>
        <dbReference type="ARBA" id="ARBA00022771"/>
    </source>
</evidence>
<feature type="region of interest" description="Disordered" evidence="7">
    <location>
        <begin position="176"/>
        <end position="205"/>
    </location>
</feature>
<name>A0A8J5I375_ZINOF</name>
<gene>
    <name evidence="10" type="ORF">ZIOFF_009047</name>
</gene>